<dbReference type="PANTHER" id="PTHR24345">
    <property type="entry name" value="SERINE/THREONINE-PROTEIN KINASE PLK"/>
    <property type="match status" value="1"/>
</dbReference>
<dbReference type="GO" id="GO:0005524">
    <property type="term" value="F:ATP binding"/>
    <property type="evidence" value="ECO:0007669"/>
    <property type="project" value="UniProtKB-KW"/>
</dbReference>
<evidence type="ECO:0000256" key="1">
    <source>
        <dbReference type="ARBA" id="ARBA00022527"/>
    </source>
</evidence>
<dbReference type="InterPro" id="IPR000719">
    <property type="entry name" value="Prot_kinase_dom"/>
</dbReference>
<keyword evidence="4 7" id="KW-0418">Kinase</keyword>
<dbReference type="Pfam" id="PF00069">
    <property type="entry name" value="Pkinase"/>
    <property type="match status" value="1"/>
</dbReference>
<evidence type="ECO:0000313" key="7">
    <source>
        <dbReference type="EMBL" id="SLM31797.1"/>
    </source>
</evidence>
<keyword evidence="8" id="KW-1185">Reference proteome</keyword>
<keyword evidence="2 7" id="KW-0808">Transferase</keyword>
<evidence type="ECO:0000256" key="4">
    <source>
        <dbReference type="ARBA" id="ARBA00022777"/>
    </source>
</evidence>
<keyword evidence="1" id="KW-0723">Serine/threonine-protein kinase</keyword>
<feature type="domain" description="Protein kinase" evidence="6">
    <location>
        <begin position="1"/>
        <end position="199"/>
    </location>
</feature>
<evidence type="ECO:0000259" key="6">
    <source>
        <dbReference type="PROSITE" id="PS50011"/>
    </source>
</evidence>
<sequence length="390" mass="44584">MVDIIDYGETVSGAPCLLMEYSEDSLEKEINRKGVLDINEASHCFIELLKALVLQEKHKITHLNLKPSNIFLSGDSLKISDYAQTLVFSPLHKKGVLAHPDYSSPEALSGSESHSDDRWAVSVLFFFMLTGTMPFSGDLPSDIKRAILNDIPDDSLLPETFRPFLNKCFQKDCADRHVAAVEMLKNFSEITLPSFHSFSLFNGERKADRFAEKNINKADSVKTVAKQYEVVEGFVNLRKESVTVSDSNFQEIFALNDTGRPVMYIRNEYNDNDNGTITDHATGLMWQKSGSDNALSYDDAKRYISHLNLERFAGFNDWRIPTIEELLSLLEPEKINSSLYIDSLFDPLQQWCWSSDMRTAHSGWFVFYYLGNVYWDYLDLDNYVRGVRHI</sequence>
<name>A0A1W1HH22_9BACT</name>
<evidence type="ECO:0000256" key="3">
    <source>
        <dbReference type="ARBA" id="ARBA00022741"/>
    </source>
</evidence>
<dbReference type="Pfam" id="PF07603">
    <property type="entry name" value="Lcl_C"/>
    <property type="match status" value="1"/>
</dbReference>
<dbReference type="AlphaFoldDB" id="A0A1W1HH22"/>
<dbReference type="GO" id="GO:0004674">
    <property type="term" value="F:protein serine/threonine kinase activity"/>
    <property type="evidence" value="ECO:0007669"/>
    <property type="project" value="UniProtKB-KW"/>
</dbReference>
<evidence type="ECO:0000313" key="8">
    <source>
        <dbReference type="Proteomes" id="UP000191931"/>
    </source>
</evidence>
<keyword evidence="5" id="KW-0067">ATP-binding</keyword>
<dbReference type="PROSITE" id="PS50011">
    <property type="entry name" value="PROTEIN_KINASE_DOM"/>
    <property type="match status" value="1"/>
</dbReference>
<dbReference type="OrthoDB" id="9801841at2"/>
<accession>A0A1W1HH22</accession>
<dbReference type="SMART" id="SM00220">
    <property type="entry name" value="S_TKc"/>
    <property type="match status" value="1"/>
</dbReference>
<evidence type="ECO:0000256" key="5">
    <source>
        <dbReference type="ARBA" id="ARBA00022840"/>
    </source>
</evidence>
<evidence type="ECO:0000256" key="2">
    <source>
        <dbReference type="ARBA" id="ARBA00022679"/>
    </source>
</evidence>
<dbReference type="EC" id="2.7.11.25" evidence="7"/>
<gene>
    <name evidence="7" type="ORF">MTBBW1_440002</name>
</gene>
<dbReference type="Proteomes" id="UP000191931">
    <property type="component" value="Unassembled WGS sequence"/>
</dbReference>
<dbReference type="PANTHER" id="PTHR24345:SF91">
    <property type="entry name" value="SERINE_THREONINE-PROTEIN KINASE PLK4"/>
    <property type="match status" value="1"/>
</dbReference>
<keyword evidence="3" id="KW-0547">Nucleotide-binding</keyword>
<dbReference type="InterPro" id="IPR011009">
    <property type="entry name" value="Kinase-like_dom_sf"/>
</dbReference>
<organism evidence="7 8">
    <name type="scientific">Desulfamplus magnetovallimortis</name>
    <dbReference type="NCBI Taxonomy" id="1246637"/>
    <lineage>
        <taxon>Bacteria</taxon>
        <taxon>Pseudomonadati</taxon>
        <taxon>Thermodesulfobacteriota</taxon>
        <taxon>Desulfobacteria</taxon>
        <taxon>Desulfobacterales</taxon>
        <taxon>Desulfobacteraceae</taxon>
        <taxon>Desulfamplus</taxon>
    </lineage>
</organism>
<reference evidence="7 8" key="1">
    <citation type="submission" date="2017-03" db="EMBL/GenBank/DDBJ databases">
        <authorList>
            <person name="Afonso C.L."/>
            <person name="Miller P.J."/>
            <person name="Scott M.A."/>
            <person name="Spackman E."/>
            <person name="Goraichik I."/>
            <person name="Dimitrov K.M."/>
            <person name="Suarez D.L."/>
            <person name="Swayne D.E."/>
        </authorList>
    </citation>
    <scope>NUCLEOTIDE SEQUENCE [LARGE SCALE GENOMIC DNA]</scope>
    <source>
        <strain evidence="7">PRJEB14757</strain>
    </source>
</reference>
<dbReference type="SUPFAM" id="SSF56112">
    <property type="entry name" value="Protein kinase-like (PK-like)"/>
    <property type="match status" value="1"/>
</dbReference>
<dbReference type="InterPro" id="IPR011460">
    <property type="entry name" value="Lcl_C"/>
</dbReference>
<dbReference type="STRING" id="1246637.MTBBW1_440002"/>
<proteinExistence type="predicted"/>
<dbReference type="Gene3D" id="1.10.510.10">
    <property type="entry name" value="Transferase(Phosphotransferase) domain 1"/>
    <property type="match status" value="1"/>
</dbReference>
<protein>
    <submittedName>
        <fullName evidence="7">Putative Mitogen-activated protein kinase kinase kinase</fullName>
        <ecNumber evidence="7">2.7.11.25</ecNumber>
    </submittedName>
</protein>
<dbReference type="EMBL" id="FWEV01000286">
    <property type="protein sequence ID" value="SLM31797.1"/>
    <property type="molecule type" value="Genomic_DNA"/>
</dbReference>
<dbReference type="RefSeq" id="WP_080800925.1">
    <property type="nucleotide sequence ID" value="NZ_LT828541.1"/>
</dbReference>